<evidence type="ECO:0000313" key="1">
    <source>
        <dbReference type="EMBL" id="OOL81640.1"/>
    </source>
</evidence>
<reference evidence="1 2" key="1">
    <citation type="submission" date="2017-01" db="EMBL/GenBank/DDBJ databases">
        <title>Complete Genome Sequence of Dolosigranulum pigrum isolated from a Patient with interstitial lung disease.</title>
        <authorList>
            <person name="Mukhopadhyay R."/>
            <person name="Joaquin J."/>
            <person name="Hogue R."/>
            <person name="Fitzgerald S."/>
            <person name="Jospin G."/>
            <person name="Eisen J.A."/>
            <person name="Chaturvedi V."/>
        </authorList>
    </citation>
    <scope>NUCLEOTIDE SEQUENCE [LARGE SCALE GENOMIC DNA]</scope>
    <source>
        <strain evidence="1 2">15S00348</strain>
    </source>
</reference>
<sequence length="152" mass="18097">MSYYSLDDEKQAVEKVMKRLGLEPNENYFRTDRYVHPFFFYWPFSSWIIFNFAREWCYLIFTDDELIVLPLESGSDTIGDEVIRIVHSDVQDFKVTRALMSVHIRFSYAGESYYLYLDGYGVFDRRSDSYSPDHYQVIKSRDFYGLGKGDMS</sequence>
<comment type="caution">
    <text evidence="1">The sequence shown here is derived from an EMBL/GenBank/DDBJ whole genome shotgun (WGS) entry which is preliminary data.</text>
</comment>
<accession>A0A1S8KPK3</accession>
<protein>
    <submittedName>
        <fullName evidence="1">Uncharacterized protein</fullName>
    </submittedName>
</protein>
<dbReference type="EMBL" id="MUYF01000003">
    <property type="protein sequence ID" value="OOL81640.1"/>
    <property type="molecule type" value="Genomic_DNA"/>
</dbReference>
<dbReference type="RefSeq" id="WP_077863057.1">
    <property type="nucleotide sequence ID" value="NZ_CP040939.1"/>
</dbReference>
<evidence type="ECO:0000313" key="2">
    <source>
        <dbReference type="Proteomes" id="UP000190409"/>
    </source>
</evidence>
<gene>
    <name evidence="1" type="ORF">BWX42_08000</name>
</gene>
<proteinExistence type="predicted"/>
<dbReference type="Proteomes" id="UP000190409">
    <property type="component" value="Unassembled WGS sequence"/>
</dbReference>
<dbReference type="AlphaFoldDB" id="A0A1S8KPK3"/>
<name>A0A1S8KPK3_9LACT</name>
<organism evidence="1 2">
    <name type="scientific">Dolosigranulum pigrum</name>
    <dbReference type="NCBI Taxonomy" id="29394"/>
    <lineage>
        <taxon>Bacteria</taxon>
        <taxon>Bacillati</taxon>
        <taxon>Bacillota</taxon>
        <taxon>Bacilli</taxon>
        <taxon>Lactobacillales</taxon>
        <taxon>Carnobacteriaceae</taxon>
        <taxon>Dolosigranulum</taxon>
    </lineage>
</organism>